<keyword evidence="5" id="KW-0238">DNA-binding</keyword>
<protein>
    <recommendedName>
        <fullName evidence="9">Nuclear receptor domain-containing protein</fullName>
    </recommendedName>
</protein>
<proteinExistence type="predicted"/>
<evidence type="ECO:0000313" key="14">
    <source>
        <dbReference type="Proteomes" id="UP000663866"/>
    </source>
</evidence>
<organism evidence="12 13">
    <name type="scientific">Rotaria magnacalcarata</name>
    <dbReference type="NCBI Taxonomy" id="392030"/>
    <lineage>
        <taxon>Eukaryota</taxon>
        <taxon>Metazoa</taxon>
        <taxon>Spiralia</taxon>
        <taxon>Gnathifera</taxon>
        <taxon>Rotifera</taxon>
        <taxon>Eurotatoria</taxon>
        <taxon>Bdelloidea</taxon>
        <taxon>Philodinida</taxon>
        <taxon>Philodinidae</taxon>
        <taxon>Rotaria</taxon>
    </lineage>
</organism>
<keyword evidence="14" id="KW-1185">Reference proteome</keyword>
<evidence type="ECO:0000256" key="7">
    <source>
        <dbReference type="ARBA" id="ARBA00023170"/>
    </source>
</evidence>
<evidence type="ECO:0000313" key="11">
    <source>
        <dbReference type="EMBL" id="CAF4036274.1"/>
    </source>
</evidence>
<feature type="domain" description="Nuclear receptor" evidence="9">
    <location>
        <begin position="157"/>
        <end position="234"/>
    </location>
</feature>
<dbReference type="Proteomes" id="UP000676336">
    <property type="component" value="Unassembled WGS sequence"/>
</dbReference>
<feature type="domain" description="Nuclear receptor" evidence="9">
    <location>
        <begin position="66"/>
        <end position="144"/>
    </location>
</feature>
<evidence type="ECO:0000256" key="4">
    <source>
        <dbReference type="ARBA" id="ARBA00023015"/>
    </source>
</evidence>
<evidence type="ECO:0000256" key="3">
    <source>
        <dbReference type="ARBA" id="ARBA00022833"/>
    </source>
</evidence>
<keyword evidence="8" id="KW-0539">Nucleus</keyword>
<keyword evidence="1" id="KW-0479">Metal-binding</keyword>
<dbReference type="GO" id="GO:0000978">
    <property type="term" value="F:RNA polymerase II cis-regulatory region sequence-specific DNA binding"/>
    <property type="evidence" value="ECO:0007669"/>
    <property type="project" value="TreeGrafter"/>
</dbReference>
<dbReference type="GO" id="GO:0030154">
    <property type="term" value="P:cell differentiation"/>
    <property type="evidence" value="ECO:0007669"/>
    <property type="project" value="TreeGrafter"/>
</dbReference>
<keyword evidence="3" id="KW-0862">Zinc</keyword>
<dbReference type="GO" id="GO:0000122">
    <property type="term" value="P:negative regulation of transcription by RNA polymerase II"/>
    <property type="evidence" value="ECO:0007669"/>
    <property type="project" value="TreeGrafter"/>
</dbReference>
<dbReference type="Proteomes" id="UP000663866">
    <property type="component" value="Unassembled WGS sequence"/>
</dbReference>
<dbReference type="PANTHER" id="PTHR24082:SF473">
    <property type="entry name" value="ECDYSONE-INDUCED PROTEIN 75B, ISOFORM B"/>
    <property type="match status" value="1"/>
</dbReference>
<gene>
    <name evidence="11" type="ORF">OVN521_LOCUS17109</name>
    <name evidence="10" type="ORF">SMN809_LOCUS5730</name>
    <name evidence="12" type="ORF">UXM345_LOCUS20385</name>
</gene>
<accession>A0A819T6L1</accession>
<keyword evidence="7" id="KW-0675">Receptor</keyword>
<dbReference type="SMART" id="SM00399">
    <property type="entry name" value="ZnF_C4"/>
    <property type="match status" value="2"/>
</dbReference>
<dbReference type="Gene3D" id="1.10.565.10">
    <property type="entry name" value="Retinoid X Receptor"/>
    <property type="match status" value="1"/>
</dbReference>
<dbReference type="SUPFAM" id="SSF48508">
    <property type="entry name" value="Nuclear receptor ligand-binding domain"/>
    <property type="match status" value="1"/>
</dbReference>
<evidence type="ECO:0000256" key="8">
    <source>
        <dbReference type="ARBA" id="ARBA00023242"/>
    </source>
</evidence>
<dbReference type="PROSITE" id="PS00031">
    <property type="entry name" value="NUCLEAR_REC_DBD_1"/>
    <property type="match status" value="2"/>
</dbReference>
<evidence type="ECO:0000256" key="5">
    <source>
        <dbReference type="ARBA" id="ARBA00023125"/>
    </source>
</evidence>
<dbReference type="InterPro" id="IPR013088">
    <property type="entry name" value="Znf_NHR/GATA"/>
</dbReference>
<dbReference type="InterPro" id="IPR050234">
    <property type="entry name" value="Nuclear_hormone_rcpt_NR1"/>
</dbReference>
<dbReference type="EMBL" id="CAJOBI010001476">
    <property type="protein sequence ID" value="CAF3883403.1"/>
    <property type="molecule type" value="Genomic_DNA"/>
</dbReference>
<dbReference type="PROSITE" id="PS51030">
    <property type="entry name" value="NUCLEAR_REC_DBD_2"/>
    <property type="match status" value="2"/>
</dbReference>
<evidence type="ECO:0000259" key="9">
    <source>
        <dbReference type="PROSITE" id="PS51030"/>
    </source>
</evidence>
<dbReference type="Pfam" id="PF00105">
    <property type="entry name" value="zf-C4"/>
    <property type="match status" value="2"/>
</dbReference>
<dbReference type="InterPro" id="IPR001628">
    <property type="entry name" value="Znf_hrmn_rcpt"/>
</dbReference>
<dbReference type="GO" id="GO:0009755">
    <property type="term" value="P:hormone-mediated signaling pathway"/>
    <property type="evidence" value="ECO:0007669"/>
    <property type="project" value="TreeGrafter"/>
</dbReference>
<dbReference type="Gene3D" id="3.30.50.10">
    <property type="entry name" value="Erythroid Transcription Factor GATA-1, subunit A"/>
    <property type="match status" value="2"/>
</dbReference>
<keyword evidence="6" id="KW-0804">Transcription</keyword>
<evidence type="ECO:0000256" key="6">
    <source>
        <dbReference type="ARBA" id="ARBA00023163"/>
    </source>
</evidence>
<name>A0A819T6L1_9BILA</name>
<comment type="caution">
    <text evidence="12">The sequence shown here is derived from an EMBL/GenBank/DDBJ whole genome shotgun (WGS) entry which is preliminary data.</text>
</comment>
<dbReference type="CDD" id="cd06916">
    <property type="entry name" value="NR_DBD_like"/>
    <property type="match status" value="2"/>
</dbReference>
<dbReference type="AlphaFoldDB" id="A0A819T6L1"/>
<dbReference type="InterPro" id="IPR035500">
    <property type="entry name" value="NHR-like_dom_sf"/>
</dbReference>
<evidence type="ECO:0000313" key="10">
    <source>
        <dbReference type="EMBL" id="CAF3883403.1"/>
    </source>
</evidence>
<dbReference type="GO" id="GO:0008270">
    <property type="term" value="F:zinc ion binding"/>
    <property type="evidence" value="ECO:0007669"/>
    <property type="project" value="UniProtKB-KW"/>
</dbReference>
<sequence>MVFISIASSQVTMSTIVYVNSSPTGSNDHYSQYIYAFDHQQSSNNNMEQETLEHSRHMMSNDLNEDEHCQVCGDLASGWHYGAITCEACKKFFLRSISPCNGKKQLKCQRNLSCSMTKRSRTQCQYCRLQKCISVGMKIHGRISEPAGLKLENLYKKLPCVICNASASGIHFGAVTCEACKGFFRRSIKENAPDRYYCTENNNCEIVSTSKTTCRACRFRKCIEAGMSMNASRIGRQSNLFKENIRQFQNSSTSMATVTDSARIASIAKRRKTVTKTEKIFASTNEIDDEISPTIKEFIEKVHYYYLLYLKDLPQCIPRETVWSTMASQMIIYAQAVMNFCQKIIPDFTSMPDQWEIISSSINSVIIIKLLYDKILLNSLHENNQSTWNYWHAEATLSMELSAHAPQLMQAEDVFRSFELQFKDLLLDEKELSLLLLMLITRKNCNLMTENHKSWLKLQYECVEALAEYTQARRSNINPRRSIEFCDIIFLVSQLRSLNHHVTQCFRNIPWLYVQNLPSFFYSIFLPSTTHMSLKLNSYYDPSSTSKNHFDTDLFSDPLNYMT</sequence>
<evidence type="ECO:0000313" key="12">
    <source>
        <dbReference type="EMBL" id="CAF4070107.1"/>
    </source>
</evidence>
<dbReference type="GO" id="GO:0004879">
    <property type="term" value="F:nuclear receptor activity"/>
    <property type="evidence" value="ECO:0007669"/>
    <property type="project" value="TreeGrafter"/>
</dbReference>
<evidence type="ECO:0000313" key="13">
    <source>
        <dbReference type="Proteomes" id="UP000663842"/>
    </source>
</evidence>
<dbReference type="EMBL" id="CAJOBF010003032">
    <property type="protein sequence ID" value="CAF4070107.1"/>
    <property type="molecule type" value="Genomic_DNA"/>
</dbReference>
<dbReference type="EMBL" id="CAJOBG010002923">
    <property type="protein sequence ID" value="CAF4036274.1"/>
    <property type="molecule type" value="Genomic_DNA"/>
</dbReference>
<dbReference type="Proteomes" id="UP000663842">
    <property type="component" value="Unassembled WGS sequence"/>
</dbReference>
<reference evidence="12" key="1">
    <citation type="submission" date="2021-02" db="EMBL/GenBank/DDBJ databases">
        <authorList>
            <person name="Nowell W R."/>
        </authorList>
    </citation>
    <scope>NUCLEOTIDE SEQUENCE</scope>
</reference>
<dbReference type="SUPFAM" id="SSF57716">
    <property type="entry name" value="Glucocorticoid receptor-like (DNA-binding domain)"/>
    <property type="match status" value="2"/>
</dbReference>
<evidence type="ECO:0000256" key="2">
    <source>
        <dbReference type="ARBA" id="ARBA00022771"/>
    </source>
</evidence>
<keyword evidence="4" id="KW-0805">Transcription regulation</keyword>
<dbReference type="PRINTS" id="PR00047">
    <property type="entry name" value="STROIDFINGER"/>
</dbReference>
<dbReference type="GO" id="GO:0045944">
    <property type="term" value="P:positive regulation of transcription by RNA polymerase II"/>
    <property type="evidence" value="ECO:0007669"/>
    <property type="project" value="TreeGrafter"/>
</dbReference>
<evidence type="ECO:0000256" key="1">
    <source>
        <dbReference type="ARBA" id="ARBA00022723"/>
    </source>
</evidence>
<keyword evidence="2" id="KW-0863">Zinc-finger</keyword>
<dbReference type="PANTHER" id="PTHR24082">
    <property type="entry name" value="NUCLEAR HORMONE RECEPTOR"/>
    <property type="match status" value="1"/>
</dbReference>